<dbReference type="Proteomes" id="UP000653674">
    <property type="component" value="Unassembled WGS sequence"/>
</dbReference>
<feature type="compositionally biased region" description="Low complexity" evidence="1">
    <location>
        <begin position="115"/>
        <end position="125"/>
    </location>
</feature>
<proteinExistence type="predicted"/>
<dbReference type="AlphaFoldDB" id="A0A8J3LG95"/>
<protein>
    <submittedName>
        <fullName evidence="2">Uncharacterized protein</fullName>
    </submittedName>
</protein>
<name>A0A8J3LG95_9ACTN</name>
<evidence type="ECO:0000313" key="3">
    <source>
        <dbReference type="Proteomes" id="UP000653674"/>
    </source>
</evidence>
<keyword evidence="3" id="KW-1185">Reference proteome</keyword>
<evidence type="ECO:0000256" key="1">
    <source>
        <dbReference type="SAM" id="MobiDB-lite"/>
    </source>
</evidence>
<comment type="caution">
    <text evidence="2">The sequence shown here is derived from an EMBL/GenBank/DDBJ whole genome shotgun (WGS) entry which is preliminary data.</text>
</comment>
<dbReference type="RefSeq" id="WP_168071858.1">
    <property type="nucleotide sequence ID" value="NZ_BAAAQJ010000003.1"/>
</dbReference>
<accession>A0A8J3LG95</accession>
<sequence>MDPDTTGHPFGDTLPSQRAVGTAGIPSQRPPWEPPTEPWHEQPSPFAFRPAHSAPADEEPAAGPAPWEAEPAPWEAEPAPWEAEPAADVEQVTVTAPARDAEADVDEADIEQAEAAEPAEVAWVAEPDETDEPETGSDSAPPSAGALRPGDVPETRITLWGDASAEAEAFRARIRAAGTLFVDDPNFAVTAAAAVVTDAVDALAAALQRQHADLDPRRTSDNPDTESLRVAIRRYREFLDRVLAL</sequence>
<gene>
    <name evidence="2" type="ORF">Pfl04_08510</name>
</gene>
<feature type="region of interest" description="Disordered" evidence="1">
    <location>
        <begin position="112"/>
        <end position="152"/>
    </location>
</feature>
<feature type="compositionally biased region" description="Low complexity" evidence="1">
    <location>
        <begin position="61"/>
        <end position="86"/>
    </location>
</feature>
<feature type="compositionally biased region" description="Acidic residues" evidence="1">
    <location>
        <begin position="126"/>
        <end position="135"/>
    </location>
</feature>
<evidence type="ECO:0000313" key="2">
    <source>
        <dbReference type="EMBL" id="GIG72447.1"/>
    </source>
</evidence>
<organism evidence="2 3">
    <name type="scientific">Planosporangium flavigriseum</name>
    <dbReference type="NCBI Taxonomy" id="373681"/>
    <lineage>
        <taxon>Bacteria</taxon>
        <taxon>Bacillati</taxon>
        <taxon>Actinomycetota</taxon>
        <taxon>Actinomycetes</taxon>
        <taxon>Micromonosporales</taxon>
        <taxon>Micromonosporaceae</taxon>
        <taxon>Planosporangium</taxon>
    </lineage>
</organism>
<reference evidence="2" key="1">
    <citation type="submission" date="2021-01" db="EMBL/GenBank/DDBJ databases">
        <title>Whole genome shotgun sequence of Planosporangium flavigriseum NBRC 105377.</title>
        <authorList>
            <person name="Komaki H."/>
            <person name="Tamura T."/>
        </authorList>
    </citation>
    <scope>NUCLEOTIDE SEQUENCE</scope>
    <source>
        <strain evidence="2">NBRC 105377</strain>
    </source>
</reference>
<feature type="region of interest" description="Disordered" evidence="1">
    <location>
        <begin position="1"/>
        <end position="87"/>
    </location>
</feature>
<dbReference type="EMBL" id="BONU01000004">
    <property type="protein sequence ID" value="GIG72447.1"/>
    <property type="molecule type" value="Genomic_DNA"/>
</dbReference>
<feature type="compositionally biased region" description="Pro residues" evidence="1">
    <location>
        <begin position="28"/>
        <end position="37"/>
    </location>
</feature>